<organism evidence="1 2">
    <name type="scientific">Saccharopolyspora rectivirgula</name>
    <dbReference type="NCBI Taxonomy" id="28042"/>
    <lineage>
        <taxon>Bacteria</taxon>
        <taxon>Bacillati</taxon>
        <taxon>Actinomycetota</taxon>
        <taxon>Actinomycetes</taxon>
        <taxon>Pseudonocardiales</taxon>
        <taxon>Pseudonocardiaceae</taxon>
        <taxon>Saccharopolyspora</taxon>
    </lineage>
</organism>
<dbReference type="EMBL" id="JNVU01000037">
    <property type="protein sequence ID" value="KEI43556.1"/>
    <property type="molecule type" value="Genomic_DNA"/>
</dbReference>
<comment type="caution">
    <text evidence="1">The sequence shown here is derived from an EMBL/GenBank/DDBJ whole genome shotgun (WGS) entry which is preliminary data.</text>
</comment>
<dbReference type="AlphaFoldDB" id="A0A073AW35"/>
<sequence>MCKSHCVHVAKPVHRLGDERVLSVDLDTSPVDLARKFLAMISRDPLLEQASEPVLLRRDARTVSNGMWPVIERGPIRLWRAVEEARRGWRSAGEPGWSRLGLTVTPSEQWGWIDDLHGEHQWCSST</sequence>
<gene>
    <name evidence="1" type="ORF">GU90_14500</name>
</gene>
<proteinExistence type="predicted"/>
<reference evidence="1 2" key="1">
    <citation type="submission" date="2014-06" db="EMBL/GenBank/DDBJ databases">
        <title>Saccharopolyspora rectivirgula DSM-43113 Genome sequencing.</title>
        <authorList>
            <person name="Barrera C."/>
            <person name="Millon L."/>
            <person name="Rognon B."/>
            <person name="Zaugg C."/>
            <person name="Monod M."/>
        </authorList>
    </citation>
    <scope>NUCLEOTIDE SEQUENCE [LARGE SCALE GENOMIC DNA]</scope>
    <source>
        <strain evidence="1 2">DSM 43113</strain>
    </source>
</reference>
<evidence type="ECO:0000313" key="2">
    <source>
        <dbReference type="Proteomes" id="UP000031419"/>
    </source>
</evidence>
<accession>A0A073AW35</accession>
<evidence type="ECO:0000313" key="1">
    <source>
        <dbReference type="EMBL" id="KEI43556.1"/>
    </source>
</evidence>
<dbReference type="STRING" id="28042.GU90_14500"/>
<keyword evidence="2" id="KW-1185">Reference proteome</keyword>
<protein>
    <submittedName>
        <fullName evidence="1">Uncharacterized protein</fullName>
    </submittedName>
</protein>
<name>A0A073AW35_9PSEU</name>
<dbReference type="Proteomes" id="UP000031419">
    <property type="component" value="Unassembled WGS sequence"/>
</dbReference>